<keyword evidence="3" id="KW-0645">Protease</keyword>
<keyword evidence="3" id="KW-0720">Serine protease</keyword>
<evidence type="ECO:0000256" key="1">
    <source>
        <dbReference type="ARBA" id="ARBA00011073"/>
    </source>
</evidence>
<evidence type="ECO:0000256" key="2">
    <source>
        <dbReference type="ARBA" id="ARBA00022729"/>
    </source>
</evidence>
<dbReference type="GO" id="GO:0004252">
    <property type="term" value="F:serine-type endopeptidase activity"/>
    <property type="evidence" value="ECO:0007669"/>
    <property type="project" value="UniProtKB-UniRule"/>
</dbReference>
<sequence length="927" mass="103035">MNLHKPIFYLLFIISLNIYGQTTKWQHLVRKNTDGNYFLVKTSGGRNIPEGHKVIRVLDREYVITHAPKHTTGNIHKRGKNKLWSANDLWKVSPNTGLSRNRKMIFIIKTSDDECLKHTEKHKTVRFLPDSRTYLVRATAKEVKKHILPLDCVTYVGMESLVPVTESSIPDLNLTVNNIAQLHREAPGQMGQDMVVSIKDDMYDPEDIDLTGKHLPSGNESSEVSAHATAMATLAAGLGNSSANGKGAAPEARISSSDFNVLYPDNGLEGMGVSVQNHSYGTEIENFYGILAREYDAFLYENPTQVHLFSSGNLGNEPPKNGLYSGIPGYANLTGNFKMAKNILTVGALDAQLSIPDFSSKGPAHDGRIKPDLSAFSSIGTSNANALVSGVALLLQQYYRGEHQGSLPPASLIKALLINGADDLGSPGPDYRSGYGNVNALQSHNILRNGQFITDKVGNAGIREYTLEIPENAINIKATLNWTDLPAEPNSNIALVNDLDMTISHNGTVYEPWVLDHTPDEQALNKPATKGTDHLNNTEQVFIPEVTGNQLIIRVDGYHITGEEQPFSIAYSWEKEGEFHWINPVENGNFPHDGASADFIRWKTTFHNTPGTLDISYDKGSTWESIATGITPQQGYLSWDPVENEGSTALLRMTIENQSFTSPPFVISYTPDPGISLKCNGTTEVSWRKNIAATAYDIFSLQNNTMTFTERITDTTYITDSSSSYFAVAPVYQNGTKGIRSQALNVSESEEHCYWESLYTTNEEGHIRLYFSLGSTYLAERIEVFKVLPEGEERIQNIEPVNQKKFEIIDNTPLEGANVYRAKLILEDGSELYSETVNTIYLSATPFLLFPNPVTSGGLNIYSKKFRESDTVYIYLYSADGKFMMKEQLISDRDFISLERLTNGAYYYKIEVNGKKMRSGGLILHHF</sequence>
<dbReference type="EMBL" id="JACVDC010000062">
    <property type="protein sequence ID" value="MBC9797519.1"/>
    <property type="molecule type" value="Genomic_DNA"/>
</dbReference>
<dbReference type="PROSITE" id="PS51892">
    <property type="entry name" value="SUBTILASE"/>
    <property type="match status" value="1"/>
</dbReference>
<dbReference type="Gene3D" id="3.40.50.200">
    <property type="entry name" value="Peptidase S8/S53 domain"/>
    <property type="match status" value="1"/>
</dbReference>
<dbReference type="InterPro" id="IPR036852">
    <property type="entry name" value="Peptidase_S8/S53_dom_sf"/>
</dbReference>
<accession>A0A926JUF1</accession>
<feature type="active site" description="Charge relay system" evidence="3">
    <location>
        <position position="227"/>
    </location>
</feature>
<feature type="domain" description="Peptidase S8/S53" evidence="4">
    <location>
        <begin position="191"/>
        <end position="436"/>
    </location>
</feature>
<organism evidence="5 6">
    <name type="scientific">Sinomicrobium weinanense</name>
    <dbReference type="NCBI Taxonomy" id="2842200"/>
    <lineage>
        <taxon>Bacteria</taxon>
        <taxon>Pseudomonadati</taxon>
        <taxon>Bacteroidota</taxon>
        <taxon>Flavobacteriia</taxon>
        <taxon>Flavobacteriales</taxon>
        <taxon>Flavobacteriaceae</taxon>
        <taxon>Sinomicrobium</taxon>
    </lineage>
</organism>
<keyword evidence="6" id="KW-1185">Reference proteome</keyword>
<dbReference type="SUPFAM" id="SSF49785">
    <property type="entry name" value="Galactose-binding domain-like"/>
    <property type="match status" value="1"/>
</dbReference>
<evidence type="ECO:0000313" key="5">
    <source>
        <dbReference type="EMBL" id="MBC9797519.1"/>
    </source>
</evidence>
<feature type="active site" description="Charge relay system" evidence="3">
    <location>
        <position position="200"/>
    </location>
</feature>
<dbReference type="Pfam" id="PF00082">
    <property type="entry name" value="Peptidase_S8"/>
    <property type="match status" value="1"/>
</dbReference>
<evidence type="ECO:0000313" key="6">
    <source>
        <dbReference type="Proteomes" id="UP000653730"/>
    </source>
</evidence>
<dbReference type="PANTHER" id="PTHR43399:SF4">
    <property type="entry name" value="CELL WALL-ASSOCIATED PROTEASE"/>
    <property type="match status" value="1"/>
</dbReference>
<proteinExistence type="inferred from homology"/>
<dbReference type="CDD" id="cd04842">
    <property type="entry name" value="Peptidases_S8_Kp43_protease"/>
    <property type="match status" value="1"/>
</dbReference>
<comment type="similarity">
    <text evidence="1 3">Belongs to the peptidase S8 family.</text>
</comment>
<evidence type="ECO:0000259" key="4">
    <source>
        <dbReference type="Pfam" id="PF00082"/>
    </source>
</evidence>
<dbReference type="InterPro" id="IPR000209">
    <property type="entry name" value="Peptidase_S8/S53_dom"/>
</dbReference>
<dbReference type="Proteomes" id="UP000653730">
    <property type="component" value="Unassembled WGS sequence"/>
</dbReference>
<dbReference type="RefSeq" id="WP_187966652.1">
    <property type="nucleotide sequence ID" value="NZ_JACVDC010000062.1"/>
</dbReference>
<protein>
    <submittedName>
        <fullName evidence="5">S8 family serine peptidase</fullName>
    </submittedName>
</protein>
<feature type="active site" description="Charge relay system" evidence="3">
    <location>
        <position position="382"/>
    </location>
</feature>
<dbReference type="PANTHER" id="PTHR43399">
    <property type="entry name" value="SUBTILISIN-RELATED"/>
    <property type="match status" value="1"/>
</dbReference>
<reference evidence="5 6" key="1">
    <citation type="submission" date="2020-09" db="EMBL/GenBank/DDBJ databases">
        <title>Sinomicrobium weinanense sp. nov., a halophilic bacteria isolated from saline-alkali soil.</title>
        <authorList>
            <person name="Wu P."/>
            <person name="Ren H."/>
            <person name="Mei Y."/>
            <person name="Liang Y."/>
            <person name="Chen Z."/>
        </authorList>
    </citation>
    <scope>NUCLEOTIDE SEQUENCE [LARGE SCALE GENOMIC DNA]</scope>
    <source>
        <strain evidence="5 6">FJxs</strain>
    </source>
</reference>
<dbReference type="Gene3D" id="2.60.120.380">
    <property type="match status" value="1"/>
</dbReference>
<comment type="caution">
    <text evidence="5">The sequence shown here is derived from an EMBL/GenBank/DDBJ whole genome shotgun (WGS) entry which is preliminary data.</text>
</comment>
<dbReference type="SUPFAM" id="SSF52743">
    <property type="entry name" value="Subtilisin-like"/>
    <property type="match status" value="1"/>
</dbReference>
<dbReference type="InterPro" id="IPR026444">
    <property type="entry name" value="Secre_tail"/>
</dbReference>
<dbReference type="InterPro" id="IPR008979">
    <property type="entry name" value="Galactose-bd-like_sf"/>
</dbReference>
<evidence type="ECO:0000256" key="3">
    <source>
        <dbReference type="PROSITE-ProRule" id="PRU01240"/>
    </source>
</evidence>
<name>A0A926JUF1_9FLAO</name>
<dbReference type="InterPro" id="IPR051048">
    <property type="entry name" value="Peptidase_S8/S53_subtilisin"/>
</dbReference>
<keyword evidence="2" id="KW-0732">Signal</keyword>
<keyword evidence="3" id="KW-0378">Hydrolase</keyword>
<gene>
    <name evidence="5" type="ORF">IBL28_16200</name>
</gene>
<dbReference type="InterPro" id="IPR034058">
    <property type="entry name" value="TagA/B/C/D_pept_dom"/>
</dbReference>
<dbReference type="NCBIfam" id="TIGR04183">
    <property type="entry name" value="Por_Secre_tail"/>
    <property type="match status" value="1"/>
</dbReference>
<dbReference type="GO" id="GO:0006508">
    <property type="term" value="P:proteolysis"/>
    <property type="evidence" value="ECO:0007669"/>
    <property type="project" value="UniProtKB-KW"/>
</dbReference>
<dbReference type="AlphaFoldDB" id="A0A926JUF1"/>